<protein>
    <submittedName>
        <fullName evidence="1">Uncharacterized protein</fullName>
    </submittedName>
</protein>
<reference evidence="1" key="1">
    <citation type="submission" date="2020-06" db="EMBL/GenBank/DDBJ databases">
        <authorList>
            <person name="Li T."/>
            <person name="Hu X."/>
            <person name="Zhang T."/>
            <person name="Song X."/>
            <person name="Zhang H."/>
            <person name="Dai N."/>
            <person name="Sheng W."/>
            <person name="Hou X."/>
            <person name="Wei L."/>
        </authorList>
    </citation>
    <scope>NUCLEOTIDE SEQUENCE</scope>
    <source>
        <strain evidence="1">KEN1</strain>
        <tissue evidence="1">Leaf</tissue>
    </source>
</reference>
<dbReference type="EMBL" id="JACGWN010000016">
    <property type="protein sequence ID" value="KAL0394542.1"/>
    <property type="molecule type" value="Genomic_DNA"/>
</dbReference>
<sequence length="78" mass="8824">MAVMKSTRLGLVLKCSKSRTLEKRVCGSESPVDTHLCNSTLHLESEYERYMEIDGNRALTTPATDVSRCRCYGYRSFA</sequence>
<evidence type="ECO:0000313" key="1">
    <source>
        <dbReference type="EMBL" id="KAL0394542.1"/>
    </source>
</evidence>
<gene>
    <name evidence="1" type="ORF">Slati_4420400</name>
</gene>
<comment type="caution">
    <text evidence="1">The sequence shown here is derived from an EMBL/GenBank/DDBJ whole genome shotgun (WGS) entry which is preliminary data.</text>
</comment>
<reference evidence="1" key="2">
    <citation type="journal article" date="2024" name="Plant">
        <title>Genomic evolution and insights into agronomic trait innovations of Sesamum species.</title>
        <authorList>
            <person name="Miao H."/>
            <person name="Wang L."/>
            <person name="Qu L."/>
            <person name="Liu H."/>
            <person name="Sun Y."/>
            <person name="Le M."/>
            <person name="Wang Q."/>
            <person name="Wei S."/>
            <person name="Zheng Y."/>
            <person name="Lin W."/>
            <person name="Duan Y."/>
            <person name="Cao H."/>
            <person name="Xiong S."/>
            <person name="Wang X."/>
            <person name="Wei L."/>
            <person name="Li C."/>
            <person name="Ma Q."/>
            <person name="Ju M."/>
            <person name="Zhao R."/>
            <person name="Li G."/>
            <person name="Mu C."/>
            <person name="Tian Q."/>
            <person name="Mei H."/>
            <person name="Zhang T."/>
            <person name="Gao T."/>
            <person name="Zhang H."/>
        </authorList>
    </citation>
    <scope>NUCLEOTIDE SEQUENCE</scope>
    <source>
        <strain evidence="1">KEN1</strain>
    </source>
</reference>
<organism evidence="1">
    <name type="scientific">Sesamum latifolium</name>
    <dbReference type="NCBI Taxonomy" id="2727402"/>
    <lineage>
        <taxon>Eukaryota</taxon>
        <taxon>Viridiplantae</taxon>
        <taxon>Streptophyta</taxon>
        <taxon>Embryophyta</taxon>
        <taxon>Tracheophyta</taxon>
        <taxon>Spermatophyta</taxon>
        <taxon>Magnoliopsida</taxon>
        <taxon>eudicotyledons</taxon>
        <taxon>Gunneridae</taxon>
        <taxon>Pentapetalae</taxon>
        <taxon>asterids</taxon>
        <taxon>lamiids</taxon>
        <taxon>Lamiales</taxon>
        <taxon>Pedaliaceae</taxon>
        <taxon>Sesamum</taxon>
    </lineage>
</organism>
<proteinExistence type="predicted"/>
<name>A0AAW2SQP1_9LAMI</name>
<dbReference type="AlphaFoldDB" id="A0AAW2SQP1"/>
<accession>A0AAW2SQP1</accession>